<comment type="caution">
    <text evidence="3">The sequence shown here is derived from an EMBL/GenBank/DDBJ whole genome shotgun (WGS) entry which is preliminary data.</text>
</comment>
<dbReference type="SUPFAM" id="SSF56112">
    <property type="entry name" value="Protein kinase-like (PK-like)"/>
    <property type="match status" value="1"/>
</dbReference>
<evidence type="ECO:0000259" key="2">
    <source>
        <dbReference type="PROSITE" id="PS50011"/>
    </source>
</evidence>
<dbReference type="PANTHER" id="PTHR44329">
    <property type="entry name" value="SERINE/THREONINE-PROTEIN KINASE TNNI3K-RELATED"/>
    <property type="match status" value="1"/>
</dbReference>
<dbReference type="PANTHER" id="PTHR44329:SF151">
    <property type="entry name" value="SERINE_THREONINE-PROTEIN KINASE STY17"/>
    <property type="match status" value="1"/>
</dbReference>
<dbReference type="Proteomes" id="UP001341840">
    <property type="component" value="Unassembled WGS sequence"/>
</dbReference>
<dbReference type="InterPro" id="IPR051681">
    <property type="entry name" value="Ser/Thr_Kinases-Pseudokinases"/>
</dbReference>
<protein>
    <submittedName>
        <fullName evidence="3">Serine/threonine-protein kinase sty17</fullName>
    </submittedName>
</protein>
<feature type="region of interest" description="Disordered" evidence="1">
    <location>
        <begin position="188"/>
        <end position="212"/>
    </location>
</feature>
<reference evidence="3 4" key="1">
    <citation type="journal article" date="2023" name="Plants (Basel)">
        <title>Bridging the Gap: Combining Genomics and Transcriptomics Approaches to Understand Stylosanthes scabra, an Orphan Legume from the Brazilian Caatinga.</title>
        <authorList>
            <person name="Ferreira-Neto J.R.C."/>
            <person name="da Silva M.D."/>
            <person name="Binneck E."/>
            <person name="de Melo N.F."/>
            <person name="da Silva R.H."/>
            <person name="de Melo A.L.T.M."/>
            <person name="Pandolfi V."/>
            <person name="Bustamante F.O."/>
            <person name="Brasileiro-Vidal A.C."/>
            <person name="Benko-Iseppon A.M."/>
        </authorList>
    </citation>
    <scope>NUCLEOTIDE SEQUENCE [LARGE SCALE GENOMIC DNA]</scope>
    <source>
        <tissue evidence="3">Leaves</tissue>
    </source>
</reference>
<proteinExistence type="predicted"/>
<dbReference type="PROSITE" id="PS50011">
    <property type="entry name" value="PROTEIN_KINASE_DOM"/>
    <property type="match status" value="1"/>
</dbReference>
<dbReference type="Gene3D" id="1.10.510.10">
    <property type="entry name" value="Transferase(Phosphotransferase) domain 1"/>
    <property type="match status" value="1"/>
</dbReference>
<dbReference type="EMBL" id="JASCZI010151260">
    <property type="protein sequence ID" value="MED6171470.1"/>
    <property type="molecule type" value="Genomic_DNA"/>
</dbReference>
<evidence type="ECO:0000313" key="3">
    <source>
        <dbReference type="EMBL" id="MED6171470.1"/>
    </source>
</evidence>
<evidence type="ECO:0000256" key="1">
    <source>
        <dbReference type="SAM" id="MobiDB-lite"/>
    </source>
</evidence>
<dbReference type="Pfam" id="PF07714">
    <property type="entry name" value="PK_Tyr_Ser-Thr"/>
    <property type="match status" value="1"/>
</dbReference>
<organism evidence="3 4">
    <name type="scientific">Stylosanthes scabra</name>
    <dbReference type="NCBI Taxonomy" id="79078"/>
    <lineage>
        <taxon>Eukaryota</taxon>
        <taxon>Viridiplantae</taxon>
        <taxon>Streptophyta</taxon>
        <taxon>Embryophyta</taxon>
        <taxon>Tracheophyta</taxon>
        <taxon>Spermatophyta</taxon>
        <taxon>Magnoliopsida</taxon>
        <taxon>eudicotyledons</taxon>
        <taxon>Gunneridae</taxon>
        <taxon>Pentapetalae</taxon>
        <taxon>rosids</taxon>
        <taxon>fabids</taxon>
        <taxon>Fabales</taxon>
        <taxon>Fabaceae</taxon>
        <taxon>Papilionoideae</taxon>
        <taxon>50 kb inversion clade</taxon>
        <taxon>dalbergioids sensu lato</taxon>
        <taxon>Dalbergieae</taxon>
        <taxon>Pterocarpus clade</taxon>
        <taxon>Stylosanthes</taxon>
    </lineage>
</organism>
<dbReference type="InterPro" id="IPR001245">
    <property type="entry name" value="Ser-Thr/Tyr_kinase_cat_dom"/>
</dbReference>
<keyword evidence="4" id="KW-1185">Reference proteome</keyword>
<keyword evidence="3" id="KW-0808">Transferase</keyword>
<dbReference type="GO" id="GO:0016301">
    <property type="term" value="F:kinase activity"/>
    <property type="evidence" value="ECO:0007669"/>
    <property type="project" value="UniProtKB-KW"/>
</dbReference>
<accession>A0ABU6VG97</accession>
<feature type="domain" description="Protein kinase" evidence="2">
    <location>
        <begin position="1"/>
        <end position="204"/>
    </location>
</feature>
<keyword evidence="3" id="KW-0418">Kinase</keyword>
<feature type="compositionally biased region" description="Basic and acidic residues" evidence="1">
    <location>
        <begin position="188"/>
        <end position="198"/>
    </location>
</feature>
<gene>
    <name evidence="3" type="primary">STY17_4</name>
    <name evidence="3" type="ORF">PIB30_041057</name>
</gene>
<dbReference type="InterPro" id="IPR011009">
    <property type="entry name" value="Kinase-like_dom_sf"/>
</dbReference>
<dbReference type="InterPro" id="IPR000719">
    <property type="entry name" value="Prot_kinase_dom"/>
</dbReference>
<sequence length="212" mass="24289">MTLAMFTNGLKLPPLVVGVLQHHTVKYDFMHSETKHFLGEQAHPQPCRFISIYILKYCILLQQVVKVADFGVARVQTQSGVMTAETGTYRWMAPEVIEHKPYDQKADVFSFGIALWELLTGELPYSFLTPLQAAVGVVQKGLRPTIPKNTHPRLSELLQRCWQQDPLQRPDFSEIIEILQQIAKEVNDDKDRHKEKSPHSHGFLSSLRRAHH</sequence>
<name>A0ABU6VG97_9FABA</name>
<evidence type="ECO:0000313" key="4">
    <source>
        <dbReference type="Proteomes" id="UP001341840"/>
    </source>
</evidence>